<feature type="region of interest" description="Disordered" evidence="2">
    <location>
        <begin position="17"/>
        <end position="39"/>
    </location>
</feature>
<evidence type="ECO:0000259" key="3">
    <source>
        <dbReference type="Pfam" id="PF13952"/>
    </source>
</evidence>
<keyword evidence="5" id="KW-1185">Reference proteome</keyword>
<name>A0AAN8VHL8_9MAGN</name>
<evidence type="ECO:0000313" key="4">
    <source>
        <dbReference type="EMBL" id="KAK6931864.1"/>
    </source>
</evidence>
<evidence type="ECO:0000256" key="1">
    <source>
        <dbReference type="SAM" id="Coils"/>
    </source>
</evidence>
<dbReference type="AlphaFoldDB" id="A0AAN8VHL8"/>
<dbReference type="InterPro" id="IPR025312">
    <property type="entry name" value="DUF4216"/>
</dbReference>
<sequence>MVLKSFDRSRRMLRKENENLNKCPNEKCNEPRYKSDSSKVPRKSLALRLDSWIRRYGGCMINGYTFHTKDRENERKTQNSGVVFKGEHGNNTIDFYGILIDILEVEYFIDKESKITSINVSRKWYSDQPYVLAQQVFYVEDIKLGKKWYVVEKANPHNSYDILQAKHQELVEEMASPGNGGQSLKKSKIDSLSSQSIKATAHERSTLDSEQIITPDSFRSRHFRRFNLVDEDMPLVNNEESANPGALEQRAEGIEVSPIDLYQYAHFSRKTGTWGSEKAKKTLEAMREMEKTTSITPREICIMKVGNILGYKGYVSTSKQIEYDVQRYKQRADEAEKKACEAEKKACDAEKKSNELAKKADEAEKRSSQMNDEIILLREKQALLEYHLESMMDMFTQLAAQPEFRVHMKIIYVRYFLSVDSPHEQPTGCSIAFFYNNKSSQDSYAALRSCLKTCGNWAITNGITDIAMILAVYVVHISV</sequence>
<accession>A0AAN8VHL8</accession>
<feature type="coiled-coil region" evidence="1">
    <location>
        <begin position="318"/>
        <end position="380"/>
    </location>
</feature>
<dbReference type="PANTHER" id="PTHR48258:SF6">
    <property type="entry name" value="LEUCINE-RICH REPEAT DOMAIN, L DOMAIN-CONTAINING PROTEIN"/>
    <property type="match status" value="1"/>
</dbReference>
<evidence type="ECO:0000256" key="2">
    <source>
        <dbReference type="SAM" id="MobiDB-lite"/>
    </source>
</evidence>
<feature type="domain" description="DUF4216" evidence="3">
    <location>
        <begin position="110"/>
        <end position="151"/>
    </location>
</feature>
<gene>
    <name evidence="4" type="ORF">RJ641_003657</name>
</gene>
<protein>
    <recommendedName>
        <fullName evidence="3">DUF4216 domain-containing protein</fullName>
    </recommendedName>
</protein>
<dbReference type="PANTHER" id="PTHR48258">
    <property type="entry name" value="DUF4218 DOMAIN-CONTAINING PROTEIN-RELATED"/>
    <property type="match status" value="1"/>
</dbReference>
<reference evidence="4 5" key="1">
    <citation type="submission" date="2023-12" db="EMBL/GenBank/DDBJ databases">
        <title>A high-quality genome assembly for Dillenia turbinata (Dilleniales).</title>
        <authorList>
            <person name="Chanderbali A."/>
        </authorList>
    </citation>
    <scope>NUCLEOTIDE SEQUENCE [LARGE SCALE GENOMIC DNA]</scope>
    <source>
        <strain evidence="4">LSX21</strain>
        <tissue evidence="4">Leaf</tissue>
    </source>
</reference>
<comment type="caution">
    <text evidence="4">The sequence shown here is derived from an EMBL/GenBank/DDBJ whole genome shotgun (WGS) entry which is preliminary data.</text>
</comment>
<proteinExistence type="predicted"/>
<dbReference type="Pfam" id="PF13952">
    <property type="entry name" value="DUF4216"/>
    <property type="match status" value="1"/>
</dbReference>
<keyword evidence="1" id="KW-0175">Coiled coil</keyword>
<organism evidence="4 5">
    <name type="scientific">Dillenia turbinata</name>
    <dbReference type="NCBI Taxonomy" id="194707"/>
    <lineage>
        <taxon>Eukaryota</taxon>
        <taxon>Viridiplantae</taxon>
        <taxon>Streptophyta</taxon>
        <taxon>Embryophyta</taxon>
        <taxon>Tracheophyta</taxon>
        <taxon>Spermatophyta</taxon>
        <taxon>Magnoliopsida</taxon>
        <taxon>eudicotyledons</taxon>
        <taxon>Gunneridae</taxon>
        <taxon>Pentapetalae</taxon>
        <taxon>Dilleniales</taxon>
        <taxon>Dilleniaceae</taxon>
        <taxon>Dillenia</taxon>
    </lineage>
</organism>
<evidence type="ECO:0000313" key="5">
    <source>
        <dbReference type="Proteomes" id="UP001370490"/>
    </source>
</evidence>
<dbReference type="EMBL" id="JBAMMX010000011">
    <property type="protein sequence ID" value="KAK6931864.1"/>
    <property type="molecule type" value="Genomic_DNA"/>
</dbReference>
<dbReference type="Proteomes" id="UP001370490">
    <property type="component" value="Unassembled WGS sequence"/>
</dbReference>